<dbReference type="EnsemblMetazoa" id="PPA08142.1">
    <property type="protein sequence ID" value="PPA08142.1"/>
    <property type="gene ID" value="WBGene00097696"/>
</dbReference>
<organism evidence="2 3">
    <name type="scientific">Pristionchus pacificus</name>
    <name type="common">Parasitic nematode worm</name>
    <dbReference type="NCBI Taxonomy" id="54126"/>
    <lineage>
        <taxon>Eukaryota</taxon>
        <taxon>Metazoa</taxon>
        <taxon>Ecdysozoa</taxon>
        <taxon>Nematoda</taxon>
        <taxon>Chromadorea</taxon>
        <taxon>Rhabditida</taxon>
        <taxon>Rhabditina</taxon>
        <taxon>Diplogasteromorpha</taxon>
        <taxon>Diplogasteroidea</taxon>
        <taxon>Neodiplogasteridae</taxon>
        <taxon>Pristionchus</taxon>
    </lineage>
</organism>
<dbReference type="AlphaFoldDB" id="A0A8R1YBW0"/>
<gene>
    <name evidence="2" type="primary">WBGene00097696</name>
</gene>
<name>A0A8R1YBW0_PRIPA</name>
<keyword evidence="3" id="KW-1185">Reference proteome</keyword>
<feature type="signal peptide" evidence="1">
    <location>
        <begin position="1"/>
        <end position="16"/>
    </location>
</feature>
<feature type="chain" id="PRO_5035934524" evidence="1">
    <location>
        <begin position="17"/>
        <end position="168"/>
    </location>
</feature>
<evidence type="ECO:0000313" key="2">
    <source>
        <dbReference type="EnsemblMetazoa" id="PPA08142.1"/>
    </source>
</evidence>
<dbReference type="Proteomes" id="UP000005239">
    <property type="component" value="Unassembled WGS sequence"/>
</dbReference>
<protein>
    <submittedName>
        <fullName evidence="2">Uncharacterized protein</fullName>
    </submittedName>
</protein>
<reference evidence="2" key="2">
    <citation type="submission" date="2022-06" db="UniProtKB">
        <authorList>
            <consortium name="EnsemblMetazoa"/>
        </authorList>
    </citation>
    <scope>IDENTIFICATION</scope>
    <source>
        <strain evidence="2">PS312</strain>
    </source>
</reference>
<evidence type="ECO:0000313" key="3">
    <source>
        <dbReference type="Proteomes" id="UP000005239"/>
    </source>
</evidence>
<accession>A0A8R1YBW0</accession>
<sequence length="168" mass="18456">MSRSVILLLLPVFSFALPSCTPYDACSARLTTFAIEEGSGYDPGSGEAPPLYDDLVPSGKMDYDSTLDAETFPLCECSNNSTCSLENEDTRIALDHTITLAFCQPVKERSTCTSSRGLIRVMGETILGHTETPVTISKALLFCRCDKYKRLPVSSWESSKLAFPYKCQ</sequence>
<keyword evidence="1" id="KW-0732">Signal</keyword>
<proteinExistence type="predicted"/>
<evidence type="ECO:0000256" key="1">
    <source>
        <dbReference type="SAM" id="SignalP"/>
    </source>
</evidence>
<reference evidence="3" key="1">
    <citation type="journal article" date="2008" name="Nat. Genet.">
        <title>The Pristionchus pacificus genome provides a unique perspective on nematode lifestyle and parasitism.</title>
        <authorList>
            <person name="Dieterich C."/>
            <person name="Clifton S.W."/>
            <person name="Schuster L.N."/>
            <person name="Chinwalla A."/>
            <person name="Delehaunty K."/>
            <person name="Dinkelacker I."/>
            <person name="Fulton L."/>
            <person name="Fulton R."/>
            <person name="Godfrey J."/>
            <person name="Minx P."/>
            <person name="Mitreva M."/>
            <person name="Roeseler W."/>
            <person name="Tian H."/>
            <person name="Witte H."/>
            <person name="Yang S.P."/>
            <person name="Wilson R.K."/>
            <person name="Sommer R.J."/>
        </authorList>
    </citation>
    <scope>NUCLEOTIDE SEQUENCE [LARGE SCALE GENOMIC DNA]</scope>
    <source>
        <strain evidence="3">PS312</strain>
    </source>
</reference>